<evidence type="ECO:0000256" key="2">
    <source>
        <dbReference type="SAM" id="MobiDB-lite"/>
    </source>
</evidence>
<dbReference type="GO" id="GO:0009253">
    <property type="term" value="P:peptidoglycan catabolic process"/>
    <property type="evidence" value="ECO:0007669"/>
    <property type="project" value="InterPro"/>
</dbReference>
<dbReference type="SUPFAM" id="SSF55846">
    <property type="entry name" value="N-acetylmuramoyl-L-alanine amidase-like"/>
    <property type="match status" value="1"/>
</dbReference>
<sequence length="1012" mass="106296">MRVHRWVAVGAAALIVPTMLTIPLWKAERPAVRATVTYLNLSGIDAAALESAPAPGDPLASESVEFAAIMTDSPPSDPAVPLHPAVVTAPALTATFSLVGIVAGSKLDPNSRIIVRVQTAGAWSAWQSLPVSDHGPDPDTAEGRQARSTSEPLIAPDAQGVQIRIDTPDGTVPEGTQIALVHSPETPDDAAIGQPNTTLLDTAQASPTMPHIITRAQWGADESMVRDAPEFSDTIKVGFVHHVVQSNDYSPAQSASIMRDVYSWFVDGEGVNDFGYNFMVDRYGRIFEGRKGSIEGAVIGAHTSGFNRDSFAVSFLGNSDNLNPNKVQGQKIIDAYGRIMAWKLAQYHRNPLGTAVLTSAGPGPGQGTTSMYWPGQKVRVPTILGHGDIGSTACPGKFLHSSLDAIRASVVQKMGAMFYSPTVSGRDWGSATNMVVQARATADTAWTVRIYSACGDLKRTLTGDVASGVVLSAAWDGNDELGKPVPPGTYRFELTGDSAADAPLPWTGFGVIAATATSPIDPCSPPDAFTINGTGYGHGVGLSQWGALSMAREGWAVDRILKYYYTGTTVATVDDNVSLRVGLMTQADAIRLRMDGDAVATLSIGSRVVDIPAGAVVNTKSLDGRVRAFLRTAAGVKSLGSALKVTLTPDDGIVNVVGPGQDLTTGSRYGHGAIEISAAPGAAPSLIAVNIVNLHRDYLLGIAEVVSTWPQAALRAQVVASRSYALYAYSQGVRADCRCHLNDGDAPYFDQTYRGVDVVEGVGGANWTKAVDATEVGDTQGRAILYQGVAIPAFYTASTGGRTMSASDVWGGSIPWAVSVDDSWSLKASENPYRSWSVTVSQADMAALFGLPEVMRVRVTSRFESGAPKILTASARDGSTARIAGLQLRSNFDLHSAYVTGIQGASGNAPVPPVVRSVTLDMSPAAPRQGDDVSLTGQVSPQGAGLTVIRQVRYLGGTTWNDRASATTDADGNYSFTIGAITSSGDTYSWRVVVLSGSTIIATSPIRTVTVL</sequence>
<dbReference type="Pfam" id="PF01510">
    <property type="entry name" value="Amidase_2"/>
    <property type="match status" value="1"/>
</dbReference>
<dbReference type="Gene3D" id="2.60.40.4070">
    <property type="match status" value="1"/>
</dbReference>
<dbReference type="Pfam" id="PF08486">
    <property type="entry name" value="SpoIID"/>
    <property type="match status" value="1"/>
</dbReference>
<evidence type="ECO:0000259" key="3">
    <source>
        <dbReference type="SMART" id="SM00701"/>
    </source>
</evidence>
<dbReference type="AlphaFoldDB" id="A0A6J7H514"/>
<dbReference type="GO" id="GO:0008270">
    <property type="term" value="F:zinc ion binding"/>
    <property type="evidence" value="ECO:0007669"/>
    <property type="project" value="InterPro"/>
</dbReference>
<comment type="similarity">
    <text evidence="1">Belongs to the N-acetylmuramoyl-L-alanine amidase 2 family.</text>
</comment>
<dbReference type="InterPro" id="IPR013693">
    <property type="entry name" value="SpoIID/LytB_N"/>
</dbReference>
<dbReference type="InterPro" id="IPR025965">
    <property type="entry name" value="FlgD/Vpr_Ig-like"/>
</dbReference>
<dbReference type="CDD" id="cd06583">
    <property type="entry name" value="PGRP"/>
    <property type="match status" value="1"/>
</dbReference>
<proteinExistence type="inferred from homology"/>
<reference evidence="4" key="1">
    <citation type="submission" date="2020-05" db="EMBL/GenBank/DDBJ databases">
        <authorList>
            <person name="Chiriac C."/>
            <person name="Salcher M."/>
            <person name="Ghai R."/>
            <person name="Kavagutti S V."/>
        </authorList>
    </citation>
    <scope>NUCLEOTIDE SEQUENCE</scope>
</reference>
<feature type="region of interest" description="Disordered" evidence="2">
    <location>
        <begin position="128"/>
        <end position="153"/>
    </location>
</feature>
<accession>A0A6J7H514</accession>
<dbReference type="PANTHER" id="PTHR11022">
    <property type="entry name" value="PEPTIDOGLYCAN RECOGNITION PROTEIN"/>
    <property type="match status" value="1"/>
</dbReference>
<dbReference type="InterPro" id="IPR015510">
    <property type="entry name" value="PGRP"/>
</dbReference>
<evidence type="ECO:0000313" key="4">
    <source>
        <dbReference type="EMBL" id="CAB4915991.1"/>
    </source>
</evidence>
<dbReference type="SMART" id="SM00701">
    <property type="entry name" value="PGRP"/>
    <property type="match status" value="1"/>
</dbReference>
<dbReference type="GO" id="GO:0008745">
    <property type="term" value="F:N-acetylmuramoyl-L-alanine amidase activity"/>
    <property type="evidence" value="ECO:0007669"/>
    <property type="project" value="InterPro"/>
</dbReference>
<protein>
    <submittedName>
        <fullName evidence="4">Unannotated protein</fullName>
    </submittedName>
</protein>
<feature type="compositionally biased region" description="Basic and acidic residues" evidence="2">
    <location>
        <begin position="134"/>
        <end position="145"/>
    </location>
</feature>
<gene>
    <name evidence="4" type="ORF">UFOPK3610_01126</name>
</gene>
<organism evidence="4">
    <name type="scientific">freshwater metagenome</name>
    <dbReference type="NCBI Taxonomy" id="449393"/>
    <lineage>
        <taxon>unclassified sequences</taxon>
        <taxon>metagenomes</taxon>
        <taxon>ecological metagenomes</taxon>
    </lineage>
</organism>
<dbReference type="EMBL" id="CAFBMR010000042">
    <property type="protein sequence ID" value="CAB4915991.1"/>
    <property type="molecule type" value="Genomic_DNA"/>
</dbReference>
<dbReference type="PANTHER" id="PTHR11022:SF41">
    <property type="entry name" value="PEPTIDOGLYCAN-RECOGNITION PROTEIN LC-RELATED"/>
    <property type="match status" value="1"/>
</dbReference>
<name>A0A6J7H514_9ZZZZ</name>
<dbReference type="Pfam" id="PF13860">
    <property type="entry name" value="FlgD_ig"/>
    <property type="match status" value="1"/>
</dbReference>
<dbReference type="InterPro" id="IPR036505">
    <property type="entry name" value="Amidase/PGRP_sf"/>
</dbReference>
<dbReference type="Gene3D" id="3.40.80.10">
    <property type="entry name" value="Peptidoglycan recognition protein-like"/>
    <property type="match status" value="1"/>
</dbReference>
<dbReference type="InterPro" id="IPR006619">
    <property type="entry name" value="PGRP_domain_met/bac"/>
</dbReference>
<dbReference type="InterPro" id="IPR002502">
    <property type="entry name" value="Amidase_domain"/>
</dbReference>
<feature type="domain" description="Peptidoglycan recognition protein family" evidence="3">
    <location>
        <begin position="210"/>
        <end position="362"/>
    </location>
</feature>
<evidence type="ECO:0000256" key="1">
    <source>
        <dbReference type="ARBA" id="ARBA00007553"/>
    </source>
</evidence>